<dbReference type="STRING" id="6239.K11D12.13.1"/>
<accession>Q4R127</accession>
<dbReference type="PeptideAtlas" id="Q4R127"/>
<dbReference type="AGR" id="WB:WBGene00044535"/>
<evidence type="ECO:0000256" key="1">
    <source>
        <dbReference type="SAM" id="SignalP"/>
    </source>
</evidence>
<dbReference type="InterPro" id="IPR020901">
    <property type="entry name" value="Prtase_inh_Kunz-CS"/>
</dbReference>
<dbReference type="RefSeq" id="NP_001033498.1">
    <property type="nucleotide sequence ID" value="NM_001038409.3"/>
</dbReference>
<dbReference type="Bgee" id="WBGene00044535">
    <property type="expression patterns" value="Expressed in adult organism and 1 other cell type or tissue"/>
</dbReference>
<evidence type="ECO:0000313" key="3">
    <source>
        <dbReference type="EMBL" id="CCD64407.1"/>
    </source>
</evidence>
<dbReference type="PROSITE" id="PS50279">
    <property type="entry name" value="BPTI_KUNITZ_2"/>
    <property type="match status" value="1"/>
</dbReference>
<dbReference type="FunCoup" id="Q4R127">
    <property type="interactions" value="7"/>
</dbReference>
<dbReference type="WormBase" id="K11D12.13">
    <property type="protein sequence ID" value="CE38853"/>
    <property type="gene ID" value="WBGene00044535"/>
</dbReference>
<dbReference type="PaxDb" id="6239-K11D12.13"/>
<evidence type="ECO:0000313" key="5">
    <source>
        <dbReference type="WormBase" id="K11D12.13"/>
    </source>
</evidence>
<dbReference type="PhylomeDB" id="Q4R127"/>
<sequence length="188" mass="20682">MLKEIILIFYSFMVVFGHPPKCYLPQAKGTSSNCSYEASIRYHFDPKTNICHAFKYEGCGGNVNNYETPGDCGQNCNVDEKTYIQCALGAPPIFDSRGNNNCPLTSEETGEGCESDEAVCKYFSTMALCCNKTVEVGLKEDQSTTCPSGKSRWQIGGITVLAKTCDDVICPNGYTCQNGMFFSYCCEN</sequence>
<dbReference type="eggNOG" id="KOG4295">
    <property type="taxonomic scope" value="Eukaryota"/>
</dbReference>
<dbReference type="PANTHER" id="PTHR47248:SF5">
    <property type="entry name" value="BPTI_KUNITZ INHIBITOR DOMAIN-CONTAINING PROTEIN"/>
    <property type="match status" value="1"/>
</dbReference>
<dbReference type="CTD" id="3896821"/>
<feature type="domain" description="BPTI/Kunitz inhibitor" evidence="2">
    <location>
        <begin position="22"/>
        <end position="76"/>
    </location>
</feature>
<dbReference type="InterPro" id="IPR002223">
    <property type="entry name" value="Kunitz_BPTI"/>
</dbReference>
<proteinExistence type="evidence at protein level"/>
<dbReference type="SUPFAM" id="SSF57362">
    <property type="entry name" value="BPTI-like"/>
    <property type="match status" value="1"/>
</dbReference>
<dbReference type="AlphaFoldDB" id="Q4R127"/>
<organism evidence="3 4">
    <name type="scientific">Caenorhabditis elegans</name>
    <dbReference type="NCBI Taxonomy" id="6239"/>
    <lineage>
        <taxon>Eukaryota</taxon>
        <taxon>Metazoa</taxon>
        <taxon>Ecdysozoa</taxon>
        <taxon>Nematoda</taxon>
        <taxon>Chromadorea</taxon>
        <taxon>Rhabditida</taxon>
        <taxon>Rhabditina</taxon>
        <taxon>Rhabditomorpha</taxon>
        <taxon>Rhabditoidea</taxon>
        <taxon>Rhabditidae</taxon>
        <taxon>Peloderinae</taxon>
        <taxon>Caenorhabditis</taxon>
    </lineage>
</organism>
<dbReference type="InParanoid" id="Q4R127"/>
<name>Q4R127_CAEEL</name>
<dbReference type="EMBL" id="BX284605">
    <property type="protein sequence ID" value="CCD64407.1"/>
    <property type="molecule type" value="Genomic_DNA"/>
</dbReference>
<dbReference type="UCSC" id="K11D12.13">
    <property type="organism name" value="c. elegans"/>
</dbReference>
<dbReference type="PANTHER" id="PTHR47248">
    <property type="entry name" value="PROTEIN CBG06772"/>
    <property type="match status" value="1"/>
</dbReference>
<dbReference type="SMART" id="SM00131">
    <property type="entry name" value="KU"/>
    <property type="match status" value="1"/>
</dbReference>
<dbReference type="GO" id="GO:0004867">
    <property type="term" value="F:serine-type endopeptidase inhibitor activity"/>
    <property type="evidence" value="ECO:0007669"/>
    <property type="project" value="InterPro"/>
</dbReference>
<dbReference type="CDD" id="cd00109">
    <property type="entry name" value="Kunitz-type"/>
    <property type="match status" value="1"/>
</dbReference>
<dbReference type="Gene3D" id="4.10.410.10">
    <property type="entry name" value="Pancreatic trypsin inhibitor Kunitz domain"/>
    <property type="match status" value="1"/>
</dbReference>
<evidence type="ECO:0000259" key="2">
    <source>
        <dbReference type="PROSITE" id="PS50279"/>
    </source>
</evidence>
<evidence type="ECO:0007829" key="6">
    <source>
        <dbReference type="PeptideAtlas" id="Q4R127"/>
    </source>
</evidence>
<dbReference type="InterPro" id="IPR052861">
    <property type="entry name" value="BPTI/Kunitz_domain"/>
</dbReference>
<dbReference type="PROSITE" id="PS00280">
    <property type="entry name" value="BPTI_KUNITZ_1"/>
    <property type="match status" value="1"/>
</dbReference>
<feature type="signal peptide" evidence="1">
    <location>
        <begin position="1"/>
        <end position="17"/>
    </location>
</feature>
<evidence type="ECO:0000313" key="4">
    <source>
        <dbReference type="Proteomes" id="UP000001940"/>
    </source>
</evidence>
<dbReference type="HOGENOM" id="CLU_105995_0_0_1"/>
<dbReference type="SMR" id="Q4R127"/>
<dbReference type="KEGG" id="cel:CELE_K11D12.13"/>
<keyword evidence="4" id="KW-1185">Reference proteome</keyword>
<dbReference type="OMA" id="QYKGCGG"/>
<dbReference type="Proteomes" id="UP000001940">
    <property type="component" value="Chromosome V"/>
</dbReference>
<dbReference type="InterPro" id="IPR036880">
    <property type="entry name" value="Kunitz_BPTI_sf"/>
</dbReference>
<gene>
    <name evidence="3" type="ORF">CELE_K11D12.13</name>
    <name evidence="3 5" type="ORF">K11D12.13</name>
</gene>
<dbReference type="GeneID" id="3896821"/>
<keyword evidence="1" id="KW-0732">Signal</keyword>
<protein>
    <submittedName>
        <fullName evidence="3">BPTI/Kunitz inhibitor domain-containing protein</fullName>
    </submittedName>
</protein>
<reference evidence="3 4" key="1">
    <citation type="journal article" date="1998" name="Science">
        <title>Genome sequence of the nematode C. elegans: a platform for investigating biology.</title>
        <authorList>
            <consortium name="The C. elegans sequencing consortium"/>
            <person name="Sulson J.E."/>
            <person name="Waterston R."/>
        </authorList>
    </citation>
    <scope>NUCLEOTIDE SEQUENCE [LARGE SCALE GENOMIC DNA]</scope>
    <source>
        <strain evidence="3 4">Bristol N2</strain>
    </source>
</reference>
<keyword evidence="6" id="KW-1267">Proteomics identification</keyword>
<dbReference type="OrthoDB" id="5817638at2759"/>
<dbReference type="Pfam" id="PF00014">
    <property type="entry name" value="Kunitz_BPTI"/>
    <property type="match status" value="1"/>
</dbReference>
<feature type="chain" id="PRO_5004242783" evidence="1">
    <location>
        <begin position="18"/>
        <end position="188"/>
    </location>
</feature>